<dbReference type="Pfam" id="PF08809">
    <property type="entry name" value="DUF1799"/>
    <property type="match status" value="1"/>
</dbReference>
<sequence length="86" mass="9750">MDGLLPGRREEATFELLPDALPAWRLWQAMQTQWRLGPAGVYGLDYAVLPVVEQRCGIEREEAGQLFACLQDMEREALRMMAKKGA</sequence>
<dbReference type="Proteomes" id="UP000180280">
    <property type="component" value="Unassembled WGS sequence"/>
</dbReference>
<name>A0ABX3CEU4_9NEIS</name>
<gene>
    <name evidence="1" type="ORF">BI344_08610</name>
</gene>
<dbReference type="EMBL" id="MKCT01000017">
    <property type="protein sequence ID" value="OHX20565.1"/>
    <property type="molecule type" value="Genomic_DNA"/>
</dbReference>
<protein>
    <recommendedName>
        <fullName evidence="3">DUF1799 domain-containing protein</fullName>
    </recommendedName>
</protein>
<reference evidence="1 2" key="1">
    <citation type="submission" date="2016-09" db="EMBL/GenBank/DDBJ databases">
        <title>Chromobacterium muskegensis sp. nov., an insecticidal bacterium isolated from Sphagnum bogs.</title>
        <authorList>
            <person name="Sparks M.E."/>
            <person name="Blackburn M.B."/>
            <person name="Gundersen-Rindal D.E."/>
            <person name="Mitchell A."/>
            <person name="Farrar R."/>
            <person name="Kuhar D."/>
        </authorList>
    </citation>
    <scope>NUCLEOTIDE SEQUENCE [LARGE SCALE GENOMIC DNA]</scope>
    <source>
        <strain evidence="1 2">14B-1</strain>
    </source>
</reference>
<keyword evidence="2" id="KW-1185">Reference proteome</keyword>
<comment type="caution">
    <text evidence="1">The sequence shown here is derived from an EMBL/GenBank/DDBJ whole genome shotgun (WGS) entry which is preliminary data.</text>
</comment>
<accession>A0ABX3CEU4</accession>
<organism evidence="1 2">
    <name type="scientific">Chromobacterium sphagni</name>
    <dbReference type="NCBI Taxonomy" id="1903179"/>
    <lineage>
        <taxon>Bacteria</taxon>
        <taxon>Pseudomonadati</taxon>
        <taxon>Pseudomonadota</taxon>
        <taxon>Betaproteobacteria</taxon>
        <taxon>Neisseriales</taxon>
        <taxon>Chromobacteriaceae</taxon>
        <taxon>Chromobacterium</taxon>
    </lineage>
</organism>
<dbReference type="InterPro" id="IPR014915">
    <property type="entry name" value="Phage_TLS_TfmB"/>
</dbReference>
<proteinExistence type="predicted"/>
<evidence type="ECO:0000313" key="1">
    <source>
        <dbReference type="EMBL" id="OHX20565.1"/>
    </source>
</evidence>
<evidence type="ECO:0000313" key="2">
    <source>
        <dbReference type="Proteomes" id="UP000180280"/>
    </source>
</evidence>
<evidence type="ECO:0008006" key="3">
    <source>
        <dbReference type="Google" id="ProtNLM"/>
    </source>
</evidence>